<feature type="domain" description="Histidine kinase/HSP90-like ATPase" evidence="11">
    <location>
        <begin position="552"/>
        <end position="649"/>
    </location>
</feature>
<evidence type="ECO:0000256" key="2">
    <source>
        <dbReference type="ARBA" id="ARBA00012438"/>
    </source>
</evidence>
<dbReference type="AlphaFoldDB" id="A0A9E8NAE6"/>
<keyword evidence="7" id="KW-0067">ATP-binding</keyword>
<keyword evidence="4" id="KW-0808">Transferase</keyword>
<evidence type="ECO:0000259" key="11">
    <source>
        <dbReference type="Pfam" id="PF02518"/>
    </source>
</evidence>
<protein>
    <recommendedName>
        <fullName evidence="2">histidine kinase</fullName>
        <ecNumber evidence="2">2.7.13.3</ecNumber>
    </recommendedName>
</protein>
<keyword evidence="9" id="KW-0812">Transmembrane</keyword>
<dbReference type="InterPro" id="IPR011495">
    <property type="entry name" value="Sig_transdc_His_kin_sub2_dim/P"/>
</dbReference>
<keyword evidence="5" id="KW-0547">Nucleotide-binding</keyword>
<dbReference type="Gene3D" id="1.25.40.10">
    <property type="entry name" value="Tetratricopeptide repeat domain"/>
    <property type="match status" value="1"/>
</dbReference>
<name>A0A9E8NAE6_9BACT</name>
<dbReference type="SMART" id="SM00028">
    <property type="entry name" value="TPR"/>
    <property type="match status" value="5"/>
</dbReference>
<dbReference type="EMBL" id="CP112998">
    <property type="protein sequence ID" value="WAC12979.1"/>
    <property type="molecule type" value="Genomic_DNA"/>
</dbReference>
<evidence type="ECO:0000256" key="4">
    <source>
        <dbReference type="ARBA" id="ARBA00022679"/>
    </source>
</evidence>
<evidence type="ECO:0000313" key="14">
    <source>
        <dbReference type="Proteomes" id="UP001164653"/>
    </source>
</evidence>
<evidence type="ECO:0000256" key="8">
    <source>
        <dbReference type="SAM" id="Coils"/>
    </source>
</evidence>
<feature type="transmembrane region" description="Helical" evidence="9">
    <location>
        <begin position="406"/>
        <end position="429"/>
    </location>
</feature>
<keyword evidence="10" id="KW-0732">Signal</keyword>
<dbReference type="InterPro" id="IPR036890">
    <property type="entry name" value="HATPase_C_sf"/>
</dbReference>
<reference evidence="13" key="1">
    <citation type="submission" date="2022-11" db="EMBL/GenBank/DDBJ databases">
        <title>Dyadobacter pollutisoli sp. nov., isolated from plastic dumped soil.</title>
        <authorList>
            <person name="Kim J.M."/>
            <person name="Kim K.R."/>
            <person name="Lee J.K."/>
            <person name="Hao L."/>
            <person name="Jeon C.O."/>
        </authorList>
    </citation>
    <scope>NUCLEOTIDE SEQUENCE</scope>
    <source>
        <strain evidence="13">U1</strain>
    </source>
</reference>
<evidence type="ECO:0000256" key="1">
    <source>
        <dbReference type="ARBA" id="ARBA00000085"/>
    </source>
</evidence>
<comment type="catalytic activity">
    <reaction evidence="1">
        <text>ATP + protein L-histidine = ADP + protein N-phospho-L-histidine.</text>
        <dbReference type="EC" id="2.7.13.3"/>
    </reaction>
</comment>
<keyword evidence="8" id="KW-0175">Coiled coil</keyword>
<feature type="chain" id="PRO_5039438138" description="histidine kinase" evidence="10">
    <location>
        <begin position="22"/>
        <end position="657"/>
    </location>
</feature>
<evidence type="ECO:0000259" key="12">
    <source>
        <dbReference type="Pfam" id="PF07568"/>
    </source>
</evidence>
<feature type="domain" description="Signal transduction histidine kinase subgroup 2 dimerisation and phosphoacceptor" evidence="12">
    <location>
        <begin position="452"/>
        <end position="525"/>
    </location>
</feature>
<feature type="signal peptide" evidence="10">
    <location>
        <begin position="1"/>
        <end position="21"/>
    </location>
</feature>
<dbReference type="Gene3D" id="3.30.565.10">
    <property type="entry name" value="Histidine kinase-like ATPase, C-terminal domain"/>
    <property type="match status" value="1"/>
</dbReference>
<feature type="coiled-coil region" evidence="8">
    <location>
        <begin position="373"/>
        <end position="400"/>
    </location>
</feature>
<evidence type="ECO:0000256" key="9">
    <source>
        <dbReference type="SAM" id="Phobius"/>
    </source>
</evidence>
<evidence type="ECO:0000256" key="6">
    <source>
        <dbReference type="ARBA" id="ARBA00022777"/>
    </source>
</evidence>
<evidence type="ECO:0000256" key="3">
    <source>
        <dbReference type="ARBA" id="ARBA00022553"/>
    </source>
</evidence>
<dbReference type="Pfam" id="PF07568">
    <property type="entry name" value="HisKA_2"/>
    <property type="match status" value="1"/>
</dbReference>
<keyword evidence="9" id="KW-1133">Transmembrane helix</keyword>
<dbReference type="SUPFAM" id="SSF55874">
    <property type="entry name" value="ATPase domain of HSP90 chaperone/DNA topoisomerase II/histidine kinase"/>
    <property type="match status" value="1"/>
</dbReference>
<dbReference type="GO" id="GO:0004673">
    <property type="term" value="F:protein histidine kinase activity"/>
    <property type="evidence" value="ECO:0007669"/>
    <property type="project" value="UniProtKB-EC"/>
</dbReference>
<keyword evidence="9" id="KW-0472">Membrane</keyword>
<dbReference type="PANTHER" id="PTHR41523">
    <property type="entry name" value="TWO-COMPONENT SYSTEM SENSOR PROTEIN"/>
    <property type="match status" value="1"/>
</dbReference>
<keyword evidence="14" id="KW-1185">Reference proteome</keyword>
<dbReference type="SUPFAM" id="SSF48452">
    <property type="entry name" value="TPR-like"/>
    <property type="match status" value="2"/>
</dbReference>
<dbReference type="GO" id="GO:0005524">
    <property type="term" value="F:ATP binding"/>
    <property type="evidence" value="ECO:0007669"/>
    <property type="project" value="UniProtKB-KW"/>
</dbReference>
<evidence type="ECO:0000313" key="13">
    <source>
        <dbReference type="EMBL" id="WAC12979.1"/>
    </source>
</evidence>
<dbReference type="InterPro" id="IPR003594">
    <property type="entry name" value="HATPase_dom"/>
</dbReference>
<keyword evidence="3" id="KW-0597">Phosphoprotein</keyword>
<gene>
    <name evidence="13" type="ORF">ON006_03230</name>
</gene>
<dbReference type="Proteomes" id="UP001164653">
    <property type="component" value="Chromosome"/>
</dbReference>
<proteinExistence type="predicted"/>
<evidence type="ECO:0000256" key="10">
    <source>
        <dbReference type="SAM" id="SignalP"/>
    </source>
</evidence>
<dbReference type="InterPro" id="IPR019734">
    <property type="entry name" value="TPR_rpt"/>
</dbReference>
<dbReference type="EC" id="2.7.13.3" evidence="2"/>
<dbReference type="Pfam" id="PF13181">
    <property type="entry name" value="TPR_8"/>
    <property type="match status" value="2"/>
</dbReference>
<dbReference type="Gene3D" id="3.30.450.20">
    <property type="entry name" value="PAS domain"/>
    <property type="match status" value="1"/>
</dbReference>
<organism evidence="13 14">
    <name type="scientific">Dyadobacter pollutisoli</name>
    <dbReference type="NCBI Taxonomy" id="2910158"/>
    <lineage>
        <taxon>Bacteria</taxon>
        <taxon>Pseudomonadati</taxon>
        <taxon>Bacteroidota</taxon>
        <taxon>Cytophagia</taxon>
        <taxon>Cytophagales</taxon>
        <taxon>Spirosomataceae</taxon>
        <taxon>Dyadobacter</taxon>
    </lineage>
</organism>
<dbReference type="RefSeq" id="WP_244825065.1">
    <property type="nucleotide sequence ID" value="NZ_CP112998.1"/>
</dbReference>
<dbReference type="Pfam" id="PF02518">
    <property type="entry name" value="HATPase_c"/>
    <property type="match status" value="1"/>
</dbReference>
<sequence length="657" mass="74500">MKPEYLKIVALSLWLFAVPWAVCQAQDAKRNSYQDSLQAMIDAPSTDPEIKEALFLLGEHLVQRDPDYADSIGTRLKSDFIDIRDSAEVRRVDYMLAAANRWQGDYATAISIYKKIYEYSKSRKDSVDIAQSGQFIGTLSMFIGQNVSAQQHLIEAASIYARIGTPAQKASVQSSLASFYMSLDQKKKAEERYLAALQQFTTMKDSAGMASVNANLGMLYTDLGDFKKAEDHLFRQKALNAIFPTLREMGFHYDFLGKLRQKQGRLGEAYQSLIQALRIREKLSSTYNLCESKLNIGEILILLKRYPEAIVHLNQVFDYQEHKSLNQQQQAYQLLSEAYEKTNNSEAALASFKAFKQISDSIYSEKSIRIIAEKDAEYNMNRQRDEIKLLNKEKEVSQSQLFRSRIIIYITIFGLVLIMVAAILVLLLYKKIKYKNELISRTLRDKELLMHEIHHRVKNNLQLISSLLNLQSKYVYDEIAFEALQKGRHRVKSMAILHQQLYTGKEITDVNMEDYLRELANNIVGQYAKAEKSPTLDISVHEVLMNVDQAISVGLIVNELLTNALKHAFPTERSESGLIEVIMSNAEKGGWMLTVRDNGIGGRSEIPAGEQKGNDAFGRRLVSLLAQKLGAMVQTKDDNGTEITIRIPQLAANEASQ</sequence>
<dbReference type="InterPro" id="IPR011990">
    <property type="entry name" value="TPR-like_helical_dom_sf"/>
</dbReference>
<evidence type="ECO:0000256" key="7">
    <source>
        <dbReference type="ARBA" id="ARBA00022840"/>
    </source>
</evidence>
<evidence type="ECO:0000256" key="5">
    <source>
        <dbReference type="ARBA" id="ARBA00022741"/>
    </source>
</evidence>
<accession>A0A9E8NAE6</accession>
<dbReference type="KEGG" id="dpf:ON006_03230"/>
<keyword evidence="6" id="KW-0418">Kinase</keyword>
<dbReference type="PANTHER" id="PTHR41523:SF8">
    <property type="entry name" value="ETHYLENE RESPONSE SENSOR PROTEIN"/>
    <property type="match status" value="1"/>
</dbReference>